<dbReference type="InterPro" id="IPR014710">
    <property type="entry name" value="RmlC-like_jellyroll"/>
</dbReference>
<dbReference type="InterPro" id="IPR001538">
    <property type="entry name" value="Man6P_isomerase-2_C"/>
</dbReference>
<organism evidence="3">
    <name type="scientific">bioreactor metagenome</name>
    <dbReference type="NCBI Taxonomy" id="1076179"/>
    <lineage>
        <taxon>unclassified sequences</taxon>
        <taxon>metagenomes</taxon>
        <taxon>ecological metagenomes</taxon>
    </lineage>
</organism>
<accession>A0A645BE20</accession>
<comment type="caution">
    <text evidence="3">The sequence shown here is derived from an EMBL/GenBank/DDBJ whole genome shotgun (WGS) entry which is preliminary data.</text>
</comment>
<dbReference type="InterPro" id="IPR051161">
    <property type="entry name" value="Mannose-6P_isomerase_type2"/>
</dbReference>
<dbReference type="Pfam" id="PF01050">
    <property type="entry name" value="MannoseP_isomer"/>
    <property type="match status" value="1"/>
</dbReference>
<dbReference type="CDD" id="cd02213">
    <property type="entry name" value="cupin_PMI_typeII_C"/>
    <property type="match status" value="1"/>
</dbReference>
<dbReference type="EMBL" id="VSSQ01017545">
    <property type="protein sequence ID" value="MPM59954.1"/>
    <property type="molecule type" value="Genomic_DNA"/>
</dbReference>
<evidence type="ECO:0000259" key="1">
    <source>
        <dbReference type="Pfam" id="PF00483"/>
    </source>
</evidence>
<proteinExistence type="predicted"/>
<dbReference type="PANTHER" id="PTHR46390:SF1">
    <property type="entry name" value="MANNOSE-1-PHOSPHATE GUANYLYLTRANSFERASE"/>
    <property type="match status" value="1"/>
</dbReference>
<feature type="domain" description="Nucleotidyl transferase" evidence="1">
    <location>
        <begin position="4"/>
        <end position="267"/>
    </location>
</feature>
<reference evidence="3" key="1">
    <citation type="submission" date="2019-08" db="EMBL/GenBank/DDBJ databases">
        <authorList>
            <person name="Kucharzyk K."/>
            <person name="Murdoch R.W."/>
            <person name="Higgins S."/>
            <person name="Loffler F."/>
        </authorList>
    </citation>
    <scope>NUCLEOTIDE SEQUENCE</scope>
</reference>
<dbReference type="GO" id="GO:0004475">
    <property type="term" value="F:mannose-1-phosphate guanylyltransferase (GTP) activity"/>
    <property type="evidence" value="ECO:0007669"/>
    <property type="project" value="TreeGrafter"/>
</dbReference>
<evidence type="ECO:0000259" key="2">
    <source>
        <dbReference type="Pfam" id="PF01050"/>
    </source>
</evidence>
<protein>
    <submittedName>
        <fullName evidence="3">Alginate biosynthesis protein AlgA</fullName>
    </submittedName>
</protein>
<dbReference type="GO" id="GO:0009298">
    <property type="term" value="P:GDP-mannose biosynthetic process"/>
    <property type="evidence" value="ECO:0007669"/>
    <property type="project" value="TreeGrafter"/>
</dbReference>
<dbReference type="SUPFAM" id="SSF53448">
    <property type="entry name" value="Nucleotide-diphospho-sugar transferases"/>
    <property type="match status" value="1"/>
</dbReference>
<dbReference type="SUPFAM" id="SSF51182">
    <property type="entry name" value="RmlC-like cupins"/>
    <property type="match status" value="1"/>
</dbReference>
<dbReference type="InterPro" id="IPR029044">
    <property type="entry name" value="Nucleotide-diphossugar_trans"/>
</dbReference>
<feature type="domain" description="Mannose-6-phosphate isomerase type II C-terminal" evidence="2">
    <location>
        <begin position="339"/>
        <end position="436"/>
    </location>
</feature>
<dbReference type="PANTHER" id="PTHR46390">
    <property type="entry name" value="MANNOSE-1-PHOSPHATE GUANYLYLTRANSFERASE"/>
    <property type="match status" value="1"/>
</dbReference>
<gene>
    <name evidence="3" type="primary">algA_14</name>
    <name evidence="3" type="ORF">SDC9_106800</name>
</gene>
<dbReference type="InterPro" id="IPR005835">
    <property type="entry name" value="NTP_transferase_dom"/>
</dbReference>
<dbReference type="AlphaFoldDB" id="A0A645BE20"/>
<dbReference type="Pfam" id="PF00483">
    <property type="entry name" value="NTP_transferase"/>
    <property type="match status" value="1"/>
</dbReference>
<dbReference type="GO" id="GO:0005976">
    <property type="term" value="P:polysaccharide metabolic process"/>
    <property type="evidence" value="ECO:0007669"/>
    <property type="project" value="InterPro"/>
</dbReference>
<dbReference type="Gene3D" id="2.60.120.10">
    <property type="entry name" value="Jelly Rolls"/>
    <property type="match status" value="1"/>
</dbReference>
<dbReference type="InterPro" id="IPR011051">
    <property type="entry name" value="RmlC_Cupin_sf"/>
</dbReference>
<dbReference type="Gene3D" id="3.90.550.10">
    <property type="entry name" value="Spore Coat Polysaccharide Biosynthesis Protein SpsA, Chain A"/>
    <property type="match status" value="1"/>
</dbReference>
<evidence type="ECO:0000313" key="3">
    <source>
        <dbReference type="EMBL" id="MPM59954.1"/>
    </source>
</evidence>
<name>A0A645BE20_9ZZZZ</name>
<sequence>MKLILLSGGSGKRLWPLSNEIRSKQIIKMLFDENGIEQSMVQRVYHQIKQSQPNADIVVATGIKQADSIRNQLGDKVDIVLEPERRDTYPAIALAGAYLAYEKGTDLDETVVVIPVDPYVDTNFFEVMNQMDVAVQTGNIDIVLMGIKPDEPSCKYGYIVPNGMPNAFGVMHVDRFIEKPDVLTAKALLGEHAAWNSGVFAFKLRYLLNAVKKELSFSSFDEIYDSYNLLENTSFDYKIVENCSSIGMIQYYGEWKDIGTWPAISDVVGNNVIGNVVIDNCDDTNVINEMNVPMVVLGAKKMMIVASPDGILVSDKTMSENIKQYVDYIDMKPMYKDKRWGKITVIGHGGDDEMQYLTRHLVIHANMSTSYHCHFRHSIVWTLVKGEAEAIIDDVSQNLLPGDTITIEPGQYHGIKTVKESELIEVQVGDEDIEADLSERILEW</sequence>